<accession>A0A1G8SZ88</accession>
<evidence type="ECO:0008006" key="3">
    <source>
        <dbReference type="Google" id="ProtNLM"/>
    </source>
</evidence>
<dbReference type="EMBL" id="FNFC01000002">
    <property type="protein sequence ID" value="SDJ34473.1"/>
    <property type="molecule type" value="Genomic_DNA"/>
</dbReference>
<dbReference type="Gene3D" id="2.130.10.10">
    <property type="entry name" value="YVTN repeat-like/Quinoprotein amine dehydrogenase"/>
    <property type="match status" value="1"/>
</dbReference>
<dbReference type="OrthoDB" id="197823at2157"/>
<reference evidence="1 2" key="1">
    <citation type="submission" date="2016-10" db="EMBL/GenBank/DDBJ databases">
        <authorList>
            <person name="de Groot N.N."/>
        </authorList>
    </citation>
    <scope>NUCLEOTIDE SEQUENCE [LARGE SCALE GENOMIC DNA]</scope>
    <source>
        <strain evidence="1 2">IBRC-M10015</strain>
    </source>
</reference>
<dbReference type="SUPFAM" id="SSF110296">
    <property type="entry name" value="Oligoxyloglucan reducing end-specific cellobiohydrolase"/>
    <property type="match status" value="1"/>
</dbReference>
<dbReference type="RefSeq" id="WP_092699270.1">
    <property type="nucleotide sequence ID" value="NZ_FNFC01000002.1"/>
</dbReference>
<gene>
    <name evidence="1" type="ORF">SAMN05216226_102227</name>
</gene>
<sequence>MLYAGATDGIYRVTGVEGGNDFETTKVHDAGEVFRITQSEGIDGLFATTDTKLQYSPDGEEWMTLSLPEEEVYAVTASPSGEMLYAGTRPAKVYVAACNSGVPSDAEAWEEVDGFQELREQTDWGIPRHDGLAQVRSLQTHPAAPDRIVVGIEVGGIYVSDDRGQTWTARAIDGFDAPHTDDIHHIELVDEETMVASTGSGLYRSSDTGRTWERLDTDHYQRYFREALSHEGRIYAGGAPGSSSSWEEDTDHALFECENGKRLEQVSSPTPEEVAVGWCASDDAVMTGTHHGTLLRRTSSGWESVGRILPSESTPVRYLPLSWVTAQ</sequence>
<organism evidence="1 2">
    <name type="scientific">Halovenus aranensis</name>
    <dbReference type="NCBI Taxonomy" id="890420"/>
    <lineage>
        <taxon>Archaea</taxon>
        <taxon>Methanobacteriati</taxon>
        <taxon>Methanobacteriota</taxon>
        <taxon>Stenosarchaea group</taxon>
        <taxon>Halobacteria</taxon>
        <taxon>Halobacteriales</taxon>
        <taxon>Haloarculaceae</taxon>
        <taxon>Halovenus</taxon>
    </lineage>
</organism>
<protein>
    <recommendedName>
        <fullName evidence="3">BNR/Asp-box repeat-containing protein</fullName>
    </recommendedName>
</protein>
<dbReference type="PANTHER" id="PTHR43739:SF5">
    <property type="entry name" value="EXO-ALPHA-SIALIDASE"/>
    <property type="match status" value="1"/>
</dbReference>
<evidence type="ECO:0000313" key="2">
    <source>
        <dbReference type="Proteomes" id="UP000198856"/>
    </source>
</evidence>
<dbReference type="Proteomes" id="UP000198856">
    <property type="component" value="Unassembled WGS sequence"/>
</dbReference>
<evidence type="ECO:0000313" key="1">
    <source>
        <dbReference type="EMBL" id="SDJ34473.1"/>
    </source>
</evidence>
<dbReference type="InterPro" id="IPR052025">
    <property type="entry name" value="Xyloglucanase_GH74"/>
</dbReference>
<dbReference type="CDD" id="cd15482">
    <property type="entry name" value="Sialidase_non-viral"/>
    <property type="match status" value="1"/>
</dbReference>
<dbReference type="STRING" id="890420.SAMN05216226_102227"/>
<name>A0A1G8SZ88_9EURY</name>
<proteinExistence type="predicted"/>
<dbReference type="AlphaFoldDB" id="A0A1G8SZ88"/>
<dbReference type="GO" id="GO:0010411">
    <property type="term" value="P:xyloglucan metabolic process"/>
    <property type="evidence" value="ECO:0007669"/>
    <property type="project" value="TreeGrafter"/>
</dbReference>
<dbReference type="InterPro" id="IPR015943">
    <property type="entry name" value="WD40/YVTN_repeat-like_dom_sf"/>
</dbReference>
<keyword evidence="2" id="KW-1185">Reference proteome</keyword>
<dbReference type="PANTHER" id="PTHR43739">
    <property type="entry name" value="XYLOGLUCANASE (EUROFUNG)"/>
    <property type="match status" value="1"/>
</dbReference>